<dbReference type="Pfam" id="PF00096">
    <property type="entry name" value="zf-C2H2"/>
    <property type="match status" value="11"/>
</dbReference>
<dbReference type="GO" id="GO:0003677">
    <property type="term" value="F:DNA binding"/>
    <property type="evidence" value="ECO:0007669"/>
    <property type="project" value="UniProtKB-KW"/>
</dbReference>
<dbReference type="FunFam" id="3.30.160.60:FF:000931">
    <property type="entry name" value="zinc finger protein 697"/>
    <property type="match status" value="1"/>
</dbReference>
<evidence type="ECO:0000256" key="11">
    <source>
        <dbReference type="PROSITE-ProRule" id="PRU00042"/>
    </source>
</evidence>
<keyword evidence="14" id="KW-1185">Reference proteome</keyword>
<evidence type="ECO:0000256" key="7">
    <source>
        <dbReference type="ARBA" id="ARBA00023015"/>
    </source>
</evidence>
<name>A0A9P0G7E0_9CUCU</name>
<keyword evidence="9" id="KW-0804">Transcription</keyword>
<organism evidence="13 14">
    <name type="scientific">Psylliodes chrysocephalus</name>
    <dbReference type="NCBI Taxonomy" id="3402493"/>
    <lineage>
        <taxon>Eukaryota</taxon>
        <taxon>Metazoa</taxon>
        <taxon>Ecdysozoa</taxon>
        <taxon>Arthropoda</taxon>
        <taxon>Hexapoda</taxon>
        <taxon>Insecta</taxon>
        <taxon>Pterygota</taxon>
        <taxon>Neoptera</taxon>
        <taxon>Endopterygota</taxon>
        <taxon>Coleoptera</taxon>
        <taxon>Polyphaga</taxon>
        <taxon>Cucujiformia</taxon>
        <taxon>Chrysomeloidea</taxon>
        <taxon>Chrysomelidae</taxon>
        <taxon>Galerucinae</taxon>
        <taxon>Alticini</taxon>
        <taxon>Psylliodes</taxon>
    </lineage>
</organism>
<keyword evidence="4" id="KW-0677">Repeat</keyword>
<keyword evidence="10" id="KW-0539">Nucleus</keyword>
<dbReference type="SMART" id="SM00355">
    <property type="entry name" value="ZnF_C2H2"/>
    <property type="match status" value="13"/>
</dbReference>
<evidence type="ECO:0000313" key="13">
    <source>
        <dbReference type="EMBL" id="CAH1099502.1"/>
    </source>
</evidence>
<dbReference type="FunFam" id="3.30.160.60:FF:001004">
    <property type="entry name" value="Zinc finger protein 426"/>
    <property type="match status" value="1"/>
</dbReference>
<feature type="domain" description="C2H2-type" evidence="12">
    <location>
        <begin position="288"/>
        <end position="316"/>
    </location>
</feature>
<dbReference type="PANTHER" id="PTHR24394:SF29">
    <property type="entry name" value="MYONEURIN"/>
    <property type="match status" value="1"/>
</dbReference>
<evidence type="ECO:0000256" key="6">
    <source>
        <dbReference type="ARBA" id="ARBA00022833"/>
    </source>
</evidence>
<dbReference type="FunFam" id="3.30.160.60:FF:002343">
    <property type="entry name" value="Zinc finger protein 33A"/>
    <property type="match status" value="1"/>
</dbReference>
<evidence type="ECO:0000256" key="3">
    <source>
        <dbReference type="ARBA" id="ARBA00022723"/>
    </source>
</evidence>
<dbReference type="EMBL" id="OV651813">
    <property type="protein sequence ID" value="CAH1099502.1"/>
    <property type="molecule type" value="Genomic_DNA"/>
</dbReference>
<feature type="domain" description="C2H2-type" evidence="12">
    <location>
        <begin position="520"/>
        <end position="548"/>
    </location>
</feature>
<feature type="domain" description="C2H2-type" evidence="12">
    <location>
        <begin position="492"/>
        <end position="519"/>
    </location>
</feature>
<evidence type="ECO:0000256" key="10">
    <source>
        <dbReference type="ARBA" id="ARBA00023242"/>
    </source>
</evidence>
<dbReference type="PANTHER" id="PTHR24394">
    <property type="entry name" value="ZINC FINGER PROTEIN"/>
    <property type="match status" value="1"/>
</dbReference>
<feature type="domain" description="C2H2-type" evidence="12">
    <location>
        <begin position="317"/>
        <end position="339"/>
    </location>
</feature>
<evidence type="ECO:0000256" key="1">
    <source>
        <dbReference type="ARBA" id="ARBA00004123"/>
    </source>
</evidence>
<protein>
    <recommendedName>
        <fullName evidence="12">C2H2-type domain-containing protein</fullName>
    </recommendedName>
</protein>
<comment type="subcellular location">
    <subcellularLocation>
        <location evidence="1">Nucleus</location>
    </subcellularLocation>
</comment>
<keyword evidence="8" id="KW-0238">DNA-binding</keyword>
<dbReference type="Proteomes" id="UP001153636">
    <property type="component" value="Chromosome 1"/>
</dbReference>
<dbReference type="FunFam" id="3.30.160.60:FF:000100">
    <property type="entry name" value="Zinc finger 45-like"/>
    <property type="match status" value="1"/>
</dbReference>
<dbReference type="GO" id="GO:0000981">
    <property type="term" value="F:DNA-binding transcription factor activity, RNA polymerase II-specific"/>
    <property type="evidence" value="ECO:0007669"/>
    <property type="project" value="TreeGrafter"/>
</dbReference>
<feature type="domain" description="C2H2-type" evidence="12">
    <location>
        <begin position="464"/>
        <end position="491"/>
    </location>
</feature>
<dbReference type="InterPro" id="IPR013087">
    <property type="entry name" value="Znf_C2H2_type"/>
</dbReference>
<evidence type="ECO:0000256" key="8">
    <source>
        <dbReference type="ARBA" id="ARBA00023125"/>
    </source>
</evidence>
<dbReference type="FunFam" id="3.30.160.60:FF:000912">
    <property type="entry name" value="Zinc finger protein 660"/>
    <property type="match status" value="1"/>
</dbReference>
<reference evidence="13" key="1">
    <citation type="submission" date="2022-01" db="EMBL/GenBank/DDBJ databases">
        <authorList>
            <person name="King R."/>
        </authorList>
    </citation>
    <scope>NUCLEOTIDE SEQUENCE</scope>
</reference>
<feature type="domain" description="C2H2-type" evidence="12">
    <location>
        <begin position="605"/>
        <end position="628"/>
    </location>
</feature>
<dbReference type="PROSITE" id="PS00028">
    <property type="entry name" value="ZINC_FINGER_C2H2_1"/>
    <property type="match status" value="12"/>
</dbReference>
<dbReference type="AlphaFoldDB" id="A0A9P0G7E0"/>
<keyword evidence="3" id="KW-0479">Metal-binding</keyword>
<evidence type="ECO:0000256" key="9">
    <source>
        <dbReference type="ARBA" id="ARBA00023163"/>
    </source>
</evidence>
<accession>A0A9P0G7E0</accession>
<keyword evidence="7" id="KW-0805">Transcription regulation</keyword>
<proteinExistence type="inferred from homology"/>
<dbReference type="Gene3D" id="3.30.160.60">
    <property type="entry name" value="Classic Zinc Finger"/>
    <property type="match status" value="10"/>
</dbReference>
<dbReference type="GO" id="GO:0005634">
    <property type="term" value="C:nucleus"/>
    <property type="evidence" value="ECO:0007669"/>
    <property type="project" value="UniProtKB-SubCell"/>
</dbReference>
<feature type="domain" description="C2H2-type" evidence="12">
    <location>
        <begin position="232"/>
        <end position="260"/>
    </location>
</feature>
<dbReference type="SUPFAM" id="SSF57667">
    <property type="entry name" value="beta-beta-alpha zinc fingers"/>
    <property type="match status" value="6"/>
</dbReference>
<dbReference type="OrthoDB" id="654211at2759"/>
<keyword evidence="5 11" id="KW-0863">Zinc-finger</keyword>
<comment type="similarity">
    <text evidence="2">Belongs to the krueppel C2H2-type zinc-finger protein family.</text>
</comment>
<evidence type="ECO:0000256" key="2">
    <source>
        <dbReference type="ARBA" id="ARBA00006991"/>
    </source>
</evidence>
<dbReference type="PROSITE" id="PS50157">
    <property type="entry name" value="ZINC_FINGER_C2H2_2"/>
    <property type="match status" value="12"/>
</dbReference>
<dbReference type="InterPro" id="IPR036236">
    <property type="entry name" value="Znf_C2H2_sf"/>
</dbReference>
<evidence type="ECO:0000256" key="5">
    <source>
        <dbReference type="ARBA" id="ARBA00022771"/>
    </source>
</evidence>
<evidence type="ECO:0000313" key="14">
    <source>
        <dbReference type="Proteomes" id="UP001153636"/>
    </source>
</evidence>
<feature type="domain" description="C2H2-type" evidence="12">
    <location>
        <begin position="408"/>
        <end position="435"/>
    </location>
</feature>
<feature type="domain" description="C2H2-type" evidence="12">
    <location>
        <begin position="436"/>
        <end position="463"/>
    </location>
</feature>
<feature type="domain" description="C2H2-type" evidence="12">
    <location>
        <begin position="376"/>
        <end position="403"/>
    </location>
</feature>
<sequence length="769" mass="88920">MEEPSISGPKIKHEIDVKTENITDSQDSIGEDNQRLHIVDLDTAPIDNGEVETVVLQNIQLTGEEGSNHLEIIGKIISHNSNSDGNLEINTLEEDNNVIRTYIINNAEYEEVDSETVVYEEVTEDGENSIEYVIEEGVEYEGESNDNIQFSQLEIAEEYEYASEERIDEEATEQGSIDDESMIEERLDEEVVDDPAYVEEEWQEENNEQSNDAMVIDQDHDASIDEIKEETLECDLCEKVFRTTAGLKRHITVNHERKYDGEADDVLTLQLCPCCGEPWDSAHTIGEYKCDFCDKLFMQVNFLQRHLSIEHPKGDKFVCVECRKAFETKTGLIDHMKVHPIKNVKCLDCNREFTRKYHLDRHIGQTGCMGQPRKVFDCRVCKRCFTRKDNLAEHLRNHAGQIKKKKKYACEFCQKEFQGYTLMNIHVRTHTGDKPYQCDLCPKRFPSTGAMKKHRRMHTGEKPYRCEQCDRTFAAKETLNRHYRIHTGEKPHQCKFCGKAFIQPSQLRAHIFHHTGENAFTCQYCGRAFNRKLRLTNHIKFMHEGADPLPCPKCNKTFFRKEDVARHMLSHTGERPYICEICHKSFAVRSSLKMHMNIHRKEPPCSCETCGRAFIRRDCLMRHIRARHRDVLEDILANAEKKRLQQQLLTAATESANENLTENIIWNELTLTESIKELLTLLVDEECLLEFGYPDAPVDKVLDSVIKRCGHKPASEDDFDYIGRIRENAKLLFTVVIDDEAVKELLNNQTVDEVILHVLRLAKKQKGTS</sequence>
<feature type="domain" description="C2H2-type" evidence="12">
    <location>
        <begin position="577"/>
        <end position="604"/>
    </location>
</feature>
<evidence type="ECO:0000259" key="12">
    <source>
        <dbReference type="PROSITE" id="PS50157"/>
    </source>
</evidence>
<keyword evidence="6" id="KW-0862">Zinc</keyword>
<gene>
    <name evidence="13" type="ORF">PSYICH_LOCUS725</name>
</gene>
<feature type="domain" description="C2H2-type" evidence="12">
    <location>
        <begin position="549"/>
        <end position="576"/>
    </location>
</feature>
<dbReference type="GO" id="GO:0008270">
    <property type="term" value="F:zinc ion binding"/>
    <property type="evidence" value="ECO:0007669"/>
    <property type="project" value="UniProtKB-KW"/>
</dbReference>
<evidence type="ECO:0000256" key="4">
    <source>
        <dbReference type="ARBA" id="ARBA00022737"/>
    </source>
</evidence>